<protein>
    <recommendedName>
        <fullName evidence="3">Protein kinase domain-containing protein</fullName>
    </recommendedName>
</protein>
<evidence type="ECO:0000313" key="4">
    <source>
        <dbReference type="EMBL" id="GBP79864.1"/>
    </source>
</evidence>
<evidence type="ECO:0000259" key="3">
    <source>
        <dbReference type="PROSITE" id="PS50011"/>
    </source>
</evidence>
<dbReference type="InterPro" id="IPR011009">
    <property type="entry name" value="Kinase-like_dom_sf"/>
</dbReference>
<keyword evidence="1" id="KW-0547">Nucleotide-binding</keyword>
<accession>A0A4C1YYI9</accession>
<reference evidence="4 5" key="1">
    <citation type="journal article" date="2019" name="Commun. Biol.">
        <title>The bagworm genome reveals a unique fibroin gene that provides high tensile strength.</title>
        <authorList>
            <person name="Kono N."/>
            <person name="Nakamura H."/>
            <person name="Ohtoshi R."/>
            <person name="Tomita M."/>
            <person name="Numata K."/>
            <person name="Arakawa K."/>
        </authorList>
    </citation>
    <scope>NUCLEOTIDE SEQUENCE [LARGE SCALE GENOMIC DNA]</scope>
</reference>
<dbReference type="AlphaFoldDB" id="A0A4C1YYI9"/>
<dbReference type="Gene3D" id="1.10.510.10">
    <property type="entry name" value="Transferase(Phosphotransferase) domain 1"/>
    <property type="match status" value="1"/>
</dbReference>
<keyword evidence="5" id="KW-1185">Reference proteome</keyword>
<comment type="caution">
    <text evidence="4">The sequence shown here is derived from an EMBL/GenBank/DDBJ whole genome shotgun (WGS) entry which is preliminary data.</text>
</comment>
<dbReference type="EMBL" id="BGZK01001435">
    <property type="protein sequence ID" value="GBP79864.1"/>
    <property type="molecule type" value="Genomic_DNA"/>
</dbReference>
<evidence type="ECO:0000256" key="2">
    <source>
        <dbReference type="ARBA" id="ARBA00022840"/>
    </source>
</evidence>
<dbReference type="STRING" id="151549.A0A4C1YYI9"/>
<dbReference type="SUPFAM" id="SSF56112">
    <property type="entry name" value="Protein kinase-like (PK-like)"/>
    <property type="match status" value="1"/>
</dbReference>
<organism evidence="4 5">
    <name type="scientific">Eumeta variegata</name>
    <name type="common">Bagworm moth</name>
    <name type="synonym">Eumeta japonica</name>
    <dbReference type="NCBI Taxonomy" id="151549"/>
    <lineage>
        <taxon>Eukaryota</taxon>
        <taxon>Metazoa</taxon>
        <taxon>Ecdysozoa</taxon>
        <taxon>Arthropoda</taxon>
        <taxon>Hexapoda</taxon>
        <taxon>Insecta</taxon>
        <taxon>Pterygota</taxon>
        <taxon>Neoptera</taxon>
        <taxon>Endopterygota</taxon>
        <taxon>Lepidoptera</taxon>
        <taxon>Glossata</taxon>
        <taxon>Ditrysia</taxon>
        <taxon>Tineoidea</taxon>
        <taxon>Psychidae</taxon>
        <taxon>Oiketicinae</taxon>
        <taxon>Eumeta</taxon>
    </lineage>
</organism>
<sequence length="159" mass="17323">MFGSISRLAVIRFATEQATSLVHRCQKKCRKRGDVARAPEILMGASHYTAAVDVWSVGCIFGELLGRRILFQAQSPVQQLELITELLGTPSLEDMRYACAGARAHMLRRAPRPPALAALYTLSVQATHEAVHLLAQANLVGDGRRVSGRATKPTDPCSE</sequence>
<dbReference type="Pfam" id="PF00069">
    <property type="entry name" value="Pkinase"/>
    <property type="match status" value="1"/>
</dbReference>
<evidence type="ECO:0000313" key="5">
    <source>
        <dbReference type="Proteomes" id="UP000299102"/>
    </source>
</evidence>
<dbReference type="Proteomes" id="UP000299102">
    <property type="component" value="Unassembled WGS sequence"/>
</dbReference>
<dbReference type="GO" id="GO:0005524">
    <property type="term" value="F:ATP binding"/>
    <property type="evidence" value="ECO:0007669"/>
    <property type="project" value="UniProtKB-KW"/>
</dbReference>
<dbReference type="OrthoDB" id="192887at2759"/>
<evidence type="ECO:0000256" key="1">
    <source>
        <dbReference type="ARBA" id="ARBA00022741"/>
    </source>
</evidence>
<feature type="domain" description="Protein kinase" evidence="3">
    <location>
        <begin position="1"/>
        <end position="159"/>
    </location>
</feature>
<name>A0A4C1YYI9_EUMVA</name>
<keyword evidence="2" id="KW-0067">ATP-binding</keyword>
<dbReference type="PROSITE" id="PS50011">
    <property type="entry name" value="PROTEIN_KINASE_DOM"/>
    <property type="match status" value="1"/>
</dbReference>
<dbReference type="GO" id="GO:0004672">
    <property type="term" value="F:protein kinase activity"/>
    <property type="evidence" value="ECO:0007669"/>
    <property type="project" value="InterPro"/>
</dbReference>
<gene>
    <name evidence="4" type="ORF">EVAR_60043_1</name>
</gene>
<proteinExistence type="predicted"/>
<dbReference type="PANTHER" id="PTHR24055">
    <property type="entry name" value="MITOGEN-ACTIVATED PROTEIN KINASE"/>
    <property type="match status" value="1"/>
</dbReference>
<dbReference type="InterPro" id="IPR000719">
    <property type="entry name" value="Prot_kinase_dom"/>
</dbReference>
<dbReference type="InterPro" id="IPR050117">
    <property type="entry name" value="MAPK"/>
</dbReference>